<reference evidence="4 5" key="1">
    <citation type="submission" date="2019-06" db="EMBL/GenBank/DDBJ databases">
        <title>Whole genome sequence for Rhodospirillaceae sp. R148.</title>
        <authorList>
            <person name="Wang G."/>
        </authorList>
    </citation>
    <scope>NUCLEOTIDE SEQUENCE [LARGE SCALE GENOMIC DNA]</scope>
    <source>
        <strain evidence="4 5">R148</strain>
    </source>
</reference>
<dbReference type="GO" id="GO:0008080">
    <property type="term" value="F:N-acetyltransferase activity"/>
    <property type="evidence" value="ECO:0007669"/>
    <property type="project" value="UniProtKB-ARBA"/>
</dbReference>
<feature type="domain" description="N-acetyltransferase" evidence="3">
    <location>
        <begin position="6"/>
        <end position="163"/>
    </location>
</feature>
<evidence type="ECO:0000256" key="2">
    <source>
        <dbReference type="ARBA" id="ARBA00023315"/>
    </source>
</evidence>
<dbReference type="AlphaFoldDB" id="A0A545TPY6"/>
<dbReference type="InterPro" id="IPR000182">
    <property type="entry name" value="GNAT_dom"/>
</dbReference>
<dbReference type="SUPFAM" id="SSF55729">
    <property type="entry name" value="Acyl-CoA N-acyltransferases (Nat)"/>
    <property type="match status" value="1"/>
</dbReference>
<name>A0A545TPY6_9PROT</name>
<dbReference type="InterPro" id="IPR051016">
    <property type="entry name" value="Diverse_Substrate_AcTransf"/>
</dbReference>
<protein>
    <submittedName>
        <fullName evidence="4">GNAT family N-acetyltransferase</fullName>
    </submittedName>
</protein>
<comment type="caution">
    <text evidence="4">The sequence shown here is derived from an EMBL/GenBank/DDBJ whole genome shotgun (WGS) entry which is preliminary data.</text>
</comment>
<dbReference type="PROSITE" id="PS51186">
    <property type="entry name" value="GNAT"/>
    <property type="match status" value="1"/>
</dbReference>
<evidence type="ECO:0000313" key="5">
    <source>
        <dbReference type="Proteomes" id="UP000315252"/>
    </source>
</evidence>
<accession>A0A545TPY6</accession>
<keyword evidence="5" id="KW-1185">Reference proteome</keyword>
<dbReference type="PANTHER" id="PTHR10545">
    <property type="entry name" value="DIAMINE N-ACETYLTRANSFERASE"/>
    <property type="match status" value="1"/>
</dbReference>
<gene>
    <name evidence="4" type="ORF">FKG95_16670</name>
</gene>
<dbReference type="CDD" id="cd04301">
    <property type="entry name" value="NAT_SF"/>
    <property type="match status" value="1"/>
</dbReference>
<dbReference type="Gene3D" id="3.40.630.30">
    <property type="match status" value="1"/>
</dbReference>
<dbReference type="RefSeq" id="WP_142897506.1">
    <property type="nucleotide sequence ID" value="NZ_ML660056.1"/>
</dbReference>
<dbReference type="Pfam" id="PF00583">
    <property type="entry name" value="Acetyltransf_1"/>
    <property type="match status" value="1"/>
</dbReference>
<dbReference type="PANTHER" id="PTHR10545:SF29">
    <property type="entry name" value="GH14572P-RELATED"/>
    <property type="match status" value="1"/>
</dbReference>
<dbReference type="EMBL" id="VHSH01000005">
    <property type="protein sequence ID" value="TQV79282.1"/>
    <property type="molecule type" value="Genomic_DNA"/>
</dbReference>
<dbReference type="InterPro" id="IPR016181">
    <property type="entry name" value="Acyl_CoA_acyltransferase"/>
</dbReference>
<keyword evidence="2" id="KW-0012">Acyltransferase</keyword>
<organism evidence="4 5">
    <name type="scientific">Denitrobaculum tricleocarpae</name>
    <dbReference type="NCBI Taxonomy" id="2591009"/>
    <lineage>
        <taxon>Bacteria</taxon>
        <taxon>Pseudomonadati</taxon>
        <taxon>Pseudomonadota</taxon>
        <taxon>Alphaproteobacteria</taxon>
        <taxon>Rhodospirillales</taxon>
        <taxon>Rhodospirillaceae</taxon>
        <taxon>Denitrobaculum</taxon>
    </lineage>
</organism>
<proteinExistence type="predicted"/>
<evidence type="ECO:0000313" key="4">
    <source>
        <dbReference type="EMBL" id="TQV79282.1"/>
    </source>
</evidence>
<evidence type="ECO:0000259" key="3">
    <source>
        <dbReference type="PROSITE" id="PS51186"/>
    </source>
</evidence>
<keyword evidence="1 4" id="KW-0808">Transferase</keyword>
<dbReference type="OrthoDB" id="7995647at2"/>
<evidence type="ECO:0000256" key="1">
    <source>
        <dbReference type="ARBA" id="ARBA00022679"/>
    </source>
</evidence>
<sequence length="167" mass="18572">MTAVGFSFRLAGGDDFEAVGELFYLCDLHYWGDDAPSAEAMRAHVRDRVLVPNATTEILLIERDGKALGFASFSVLYPAPDLGAALYLKDLFTRAETRGQGAGEALMRALAGIAVDRGCCRFDWTAEDHNPRAMTFYENLGARRVTEKVYYRFDGDRLKDFARNSGK</sequence>
<dbReference type="Proteomes" id="UP000315252">
    <property type="component" value="Unassembled WGS sequence"/>
</dbReference>